<keyword evidence="11 13" id="KW-0472">Membrane</keyword>
<dbReference type="FunFam" id="3.30.565.10:FF:000006">
    <property type="entry name" value="Sensor histidine kinase WalK"/>
    <property type="match status" value="1"/>
</dbReference>
<dbReference type="InterPro" id="IPR003661">
    <property type="entry name" value="HisK_dim/P_dom"/>
</dbReference>
<keyword evidence="6" id="KW-0808">Transferase</keyword>
<feature type="transmembrane region" description="Helical" evidence="13">
    <location>
        <begin position="162"/>
        <end position="181"/>
    </location>
</feature>
<keyword evidence="13" id="KW-1133">Transmembrane helix</keyword>
<evidence type="ECO:0000259" key="15">
    <source>
        <dbReference type="PROSITE" id="PS50112"/>
    </source>
</evidence>
<dbReference type="PROSITE" id="PS50112">
    <property type="entry name" value="PAS"/>
    <property type="match status" value="1"/>
</dbReference>
<evidence type="ECO:0000256" key="9">
    <source>
        <dbReference type="ARBA" id="ARBA00022840"/>
    </source>
</evidence>
<dbReference type="SUPFAM" id="SSF55874">
    <property type="entry name" value="ATPase domain of HSP90 chaperone/DNA topoisomerase II/histidine kinase"/>
    <property type="match status" value="1"/>
</dbReference>
<dbReference type="SMART" id="SM00388">
    <property type="entry name" value="HisKA"/>
    <property type="match status" value="1"/>
</dbReference>
<feature type="domain" description="HAMP" evidence="16">
    <location>
        <begin position="186"/>
        <end position="238"/>
    </location>
</feature>
<evidence type="ECO:0000256" key="5">
    <source>
        <dbReference type="ARBA" id="ARBA00022553"/>
    </source>
</evidence>
<dbReference type="CDD" id="cd00082">
    <property type="entry name" value="HisKA"/>
    <property type="match status" value="1"/>
</dbReference>
<evidence type="ECO:0000256" key="7">
    <source>
        <dbReference type="ARBA" id="ARBA00022741"/>
    </source>
</evidence>
<evidence type="ECO:0000259" key="16">
    <source>
        <dbReference type="PROSITE" id="PS50885"/>
    </source>
</evidence>
<dbReference type="GO" id="GO:0000155">
    <property type="term" value="F:phosphorelay sensor kinase activity"/>
    <property type="evidence" value="ECO:0007669"/>
    <property type="project" value="InterPro"/>
</dbReference>
<proteinExistence type="predicted"/>
<dbReference type="PANTHER" id="PTHR45453">
    <property type="entry name" value="PHOSPHATE REGULON SENSOR PROTEIN PHOR"/>
    <property type="match status" value="1"/>
</dbReference>
<dbReference type="SUPFAM" id="SSF55785">
    <property type="entry name" value="PYP-like sensor domain (PAS domain)"/>
    <property type="match status" value="1"/>
</dbReference>
<keyword evidence="18" id="KW-1185">Reference proteome</keyword>
<evidence type="ECO:0000256" key="2">
    <source>
        <dbReference type="ARBA" id="ARBA00004651"/>
    </source>
</evidence>
<keyword evidence="5" id="KW-0597">Phosphoprotein</keyword>
<feature type="coiled-coil region" evidence="12">
    <location>
        <begin position="226"/>
        <end position="253"/>
    </location>
</feature>
<dbReference type="PROSITE" id="PS50885">
    <property type="entry name" value="HAMP"/>
    <property type="match status" value="1"/>
</dbReference>
<dbReference type="Pfam" id="PF16736">
    <property type="entry name" value="sCache_like"/>
    <property type="match status" value="1"/>
</dbReference>
<evidence type="ECO:0000313" key="18">
    <source>
        <dbReference type="Proteomes" id="UP000266016"/>
    </source>
</evidence>
<dbReference type="GO" id="GO:0016036">
    <property type="term" value="P:cellular response to phosphate starvation"/>
    <property type="evidence" value="ECO:0007669"/>
    <property type="project" value="TreeGrafter"/>
</dbReference>
<dbReference type="InterPro" id="IPR003660">
    <property type="entry name" value="HAMP_dom"/>
</dbReference>
<dbReference type="PROSITE" id="PS50109">
    <property type="entry name" value="HIS_KIN"/>
    <property type="match status" value="1"/>
</dbReference>
<keyword evidence="4" id="KW-1003">Cell membrane</keyword>
<dbReference type="InterPro" id="IPR031967">
    <property type="entry name" value="PhoR_single_Cache-like_dom"/>
</dbReference>
<keyword evidence="12" id="KW-0175">Coiled coil</keyword>
<evidence type="ECO:0000259" key="14">
    <source>
        <dbReference type="PROSITE" id="PS50109"/>
    </source>
</evidence>
<dbReference type="SMART" id="SM00387">
    <property type="entry name" value="HATPase_c"/>
    <property type="match status" value="1"/>
</dbReference>
<dbReference type="Pfam" id="PF02518">
    <property type="entry name" value="HATPase_c"/>
    <property type="match status" value="1"/>
</dbReference>
<dbReference type="GO" id="GO:0005524">
    <property type="term" value="F:ATP binding"/>
    <property type="evidence" value="ECO:0007669"/>
    <property type="project" value="UniProtKB-KW"/>
</dbReference>
<accession>A0A398BA71</accession>
<keyword evidence="8" id="KW-0418">Kinase</keyword>
<dbReference type="InterPro" id="IPR036097">
    <property type="entry name" value="HisK_dim/P_sf"/>
</dbReference>
<dbReference type="PRINTS" id="PR00344">
    <property type="entry name" value="BCTRLSENSOR"/>
</dbReference>
<evidence type="ECO:0000256" key="3">
    <source>
        <dbReference type="ARBA" id="ARBA00012438"/>
    </source>
</evidence>
<dbReference type="InterPro" id="IPR000014">
    <property type="entry name" value="PAS"/>
</dbReference>
<evidence type="ECO:0000256" key="12">
    <source>
        <dbReference type="SAM" id="Coils"/>
    </source>
</evidence>
<evidence type="ECO:0000256" key="4">
    <source>
        <dbReference type="ARBA" id="ARBA00022475"/>
    </source>
</evidence>
<evidence type="ECO:0000256" key="10">
    <source>
        <dbReference type="ARBA" id="ARBA00023012"/>
    </source>
</evidence>
<comment type="catalytic activity">
    <reaction evidence="1">
        <text>ATP + protein L-histidine = ADP + protein N-phospho-L-histidine.</text>
        <dbReference type="EC" id="2.7.13.3"/>
    </reaction>
</comment>
<keyword evidence="13" id="KW-0812">Transmembrane</keyword>
<dbReference type="SMART" id="SM00091">
    <property type="entry name" value="PAS"/>
    <property type="match status" value="1"/>
</dbReference>
<evidence type="ECO:0000256" key="13">
    <source>
        <dbReference type="SAM" id="Phobius"/>
    </source>
</evidence>
<dbReference type="PANTHER" id="PTHR45453:SF1">
    <property type="entry name" value="PHOSPHATE REGULON SENSOR PROTEIN PHOR"/>
    <property type="match status" value="1"/>
</dbReference>
<dbReference type="InterPro" id="IPR005467">
    <property type="entry name" value="His_kinase_dom"/>
</dbReference>
<comment type="subcellular location">
    <subcellularLocation>
        <location evidence="2">Cell membrane</location>
        <topology evidence="2">Multi-pass membrane protein</topology>
    </subcellularLocation>
</comment>
<dbReference type="GO" id="GO:0005886">
    <property type="term" value="C:plasma membrane"/>
    <property type="evidence" value="ECO:0007669"/>
    <property type="project" value="UniProtKB-SubCell"/>
</dbReference>
<dbReference type="InterPro" id="IPR004358">
    <property type="entry name" value="Sig_transdc_His_kin-like_C"/>
</dbReference>
<dbReference type="Proteomes" id="UP000266016">
    <property type="component" value="Unassembled WGS sequence"/>
</dbReference>
<protein>
    <recommendedName>
        <fullName evidence="3">histidine kinase</fullName>
        <ecNumber evidence="3">2.7.13.3</ecNumber>
    </recommendedName>
</protein>
<dbReference type="Gene3D" id="3.30.450.20">
    <property type="entry name" value="PAS domain"/>
    <property type="match status" value="2"/>
</dbReference>
<dbReference type="FunFam" id="1.10.287.130:FF:000001">
    <property type="entry name" value="Two-component sensor histidine kinase"/>
    <property type="match status" value="1"/>
</dbReference>
<evidence type="ECO:0000256" key="8">
    <source>
        <dbReference type="ARBA" id="ARBA00022777"/>
    </source>
</evidence>
<feature type="domain" description="PAS" evidence="15">
    <location>
        <begin position="243"/>
        <end position="316"/>
    </location>
</feature>
<dbReference type="Gene3D" id="6.10.340.10">
    <property type="match status" value="1"/>
</dbReference>
<dbReference type="InterPro" id="IPR036890">
    <property type="entry name" value="HATPase_C_sf"/>
</dbReference>
<sequence length="587" mass="67384">MMTYRKKLFFALITLIIVVLIALGILLGNLFKNSYVQAFNEQIQKETTFIAHYIQEHGGIHSFLDQNNTVDLKPLIDSNVTILTEEGDVLYDSNEEKIEHPNRHAQVLQQIVKAQGQEGYEVPEGKVDFHYYWQVIKTDDEIEGYIVHSSEISIIEQMNKQMWQILTISLGAALIIILMLGSMITKRYARPIEAATMTAIELAQGNYRARTSETYSAETKMLITSLNILARNLEEAQISREMHQDRLETLIENIGSGVIFIDSKSYITLINREYKRLFKVNPIHFMFRSYYEVIEFEEIISIIEEIFRTEQIIKRQMKLPLESESRHFEVYGAPIIGNHDEWNGILLIFHDITELKRLEQIRKDFVANVSHELKTPITSIKGFSETLLDGALHDEETLRSFLTIILEESDRLQVLIQELLNLSKMEQQVFVLNRQDVDLIQMLTDISMMLSTRLEEKQLTLDIVGPNQAFIEGDLSRIKQVFINLMSNAVNYTLTGGAIMVCVKEEEDTVIVEIQDNGIGIEPKELPRIFERFYRVDKARSRDSGGTGLGLAIVKHILEVHHGKVKVESTVGVGTTFTVTLYKKLHT</sequence>
<gene>
    <name evidence="17" type="ORF">D1953_08880</name>
</gene>
<keyword evidence="7" id="KW-0547">Nucleotide-binding</keyword>
<dbReference type="Pfam" id="PF00512">
    <property type="entry name" value="HisKA"/>
    <property type="match status" value="1"/>
</dbReference>
<evidence type="ECO:0000256" key="1">
    <source>
        <dbReference type="ARBA" id="ARBA00000085"/>
    </source>
</evidence>
<dbReference type="InterPro" id="IPR013767">
    <property type="entry name" value="PAS_fold"/>
</dbReference>
<dbReference type="CDD" id="cd00075">
    <property type="entry name" value="HATPase"/>
    <property type="match status" value="1"/>
</dbReference>
<dbReference type="EC" id="2.7.13.3" evidence="3"/>
<dbReference type="AlphaFoldDB" id="A0A398BA71"/>
<keyword evidence="9" id="KW-0067">ATP-binding</keyword>
<dbReference type="Gene3D" id="1.10.287.130">
    <property type="match status" value="1"/>
</dbReference>
<evidence type="ECO:0000256" key="11">
    <source>
        <dbReference type="ARBA" id="ARBA00023136"/>
    </source>
</evidence>
<dbReference type="GO" id="GO:0004721">
    <property type="term" value="F:phosphoprotein phosphatase activity"/>
    <property type="evidence" value="ECO:0007669"/>
    <property type="project" value="TreeGrafter"/>
</dbReference>
<name>A0A398BA71_9BACI</name>
<dbReference type="EMBL" id="QWVS01000015">
    <property type="protein sequence ID" value="RID86434.1"/>
    <property type="molecule type" value="Genomic_DNA"/>
</dbReference>
<evidence type="ECO:0000313" key="17">
    <source>
        <dbReference type="EMBL" id="RID86434.1"/>
    </source>
</evidence>
<keyword evidence="10" id="KW-0902">Two-component regulatory system</keyword>
<reference evidence="17 18" key="1">
    <citation type="submission" date="2018-08" db="EMBL/GenBank/DDBJ databases">
        <title>Bacillus jemisoniae sp. nov., Bacillus chryseoplanitiae sp. nov., Bacillus resnikiae sp. nov., and Bacillus frankliniae sp. nov., isolated from Viking spacecraft and associated surfaces.</title>
        <authorList>
            <person name="Seuylemezian A."/>
            <person name="Vaishampayan P."/>
        </authorList>
    </citation>
    <scope>NUCLEOTIDE SEQUENCE [LARGE SCALE GENOMIC DNA]</scope>
    <source>
        <strain evidence="17 18">MA001</strain>
    </source>
</reference>
<dbReference type="NCBIfam" id="NF046044">
    <property type="entry name" value="PnpS"/>
    <property type="match status" value="1"/>
</dbReference>
<dbReference type="InterPro" id="IPR003594">
    <property type="entry name" value="HATPase_dom"/>
</dbReference>
<dbReference type="GO" id="GO:0006355">
    <property type="term" value="P:regulation of DNA-templated transcription"/>
    <property type="evidence" value="ECO:0007669"/>
    <property type="project" value="InterPro"/>
</dbReference>
<comment type="caution">
    <text evidence="17">The sequence shown here is derived from an EMBL/GenBank/DDBJ whole genome shotgun (WGS) entry which is preliminary data.</text>
</comment>
<dbReference type="Pfam" id="PF00989">
    <property type="entry name" value="PAS"/>
    <property type="match status" value="1"/>
</dbReference>
<feature type="domain" description="Histidine kinase" evidence="14">
    <location>
        <begin position="368"/>
        <end position="585"/>
    </location>
</feature>
<dbReference type="Gene3D" id="3.30.565.10">
    <property type="entry name" value="Histidine kinase-like ATPase, C-terminal domain"/>
    <property type="match status" value="1"/>
</dbReference>
<dbReference type="InterPro" id="IPR050351">
    <property type="entry name" value="BphY/WalK/GraS-like"/>
</dbReference>
<organism evidence="17 18">
    <name type="scientific">Peribacillus asahii</name>
    <dbReference type="NCBI Taxonomy" id="228899"/>
    <lineage>
        <taxon>Bacteria</taxon>
        <taxon>Bacillati</taxon>
        <taxon>Bacillota</taxon>
        <taxon>Bacilli</taxon>
        <taxon>Bacillales</taxon>
        <taxon>Bacillaceae</taxon>
        <taxon>Peribacillus</taxon>
    </lineage>
</organism>
<dbReference type="InterPro" id="IPR035965">
    <property type="entry name" value="PAS-like_dom_sf"/>
</dbReference>
<dbReference type="SUPFAM" id="SSF47384">
    <property type="entry name" value="Homodimeric domain of signal transducing histidine kinase"/>
    <property type="match status" value="1"/>
</dbReference>
<evidence type="ECO:0000256" key="6">
    <source>
        <dbReference type="ARBA" id="ARBA00022679"/>
    </source>
</evidence>